<keyword evidence="2" id="KW-1185">Reference proteome</keyword>
<accession>A0A834NRR3</accession>
<gene>
    <name evidence="1" type="ORF">H0235_011243</name>
</gene>
<name>A0A834NRR3_VESPE</name>
<dbReference type="AlphaFoldDB" id="A0A834NRR3"/>
<organism evidence="1 2">
    <name type="scientific">Vespula pensylvanica</name>
    <name type="common">Western yellow jacket</name>
    <name type="synonym">Wasp</name>
    <dbReference type="NCBI Taxonomy" id="30213"/>
    <lineage>
        <taxon>Eukaryota</taxon>
        <taxon>Metazoa</taxon>
        <taxon>Ecdysozoa</taxon>
        <taxon>Arthropoda</taxon>
        <taxon>Hexapoda</taxon>
        <taxon>Insecta</taxon>
        <taxon>Pterygota</taxon>
        <taxon>Neoptera</taxon>
        <taxon>Endopterygota</taxon>
        <taxon>Hymenoptera</taxon>
        <taxon>Apocrita</taxon>
        <taxon>Aculeata</taxon>
        <taxon>Vespoidea</taxon>
        <taxon>Vespidae</taxon>
        <taxon>Vespinae</taxon>
        <taxon>Vespula</taxon>
    </lineage>
</organism>
<reference evidence="1" key="1">
    <citation type="journal article" date="2020" name="G3 (Bethesda)">
        <title>High-Quality Assemblies for Three Invasive Social Wasps from the &lt;i&gt;Vespula&lt;/i&gt; Genus.</title>
        <authorList>
            <person name="Harrop T.W.R."/>
            <person name="Guhlin J."/>
            <person name="McLaughlin G.M."/>
            <person name="Permina E."/>
            <person name="Stockwell P."/>
            <person name="Gilligan J."/>
            <person name="Le Lec M.F."/>
            <person name="Gruber M.A.M."/>
            <person name="Quinn O."/>
            <person name="Lovegrove M."/>
            <person name="Duncan E.J."/>
            <person name="Remnant E.J."/>
            <person name="Van Eeckhoven J."/>
            <person name="Graham B."/>
            <person name="Knapp R.A."/>
            <person name="Langford K.W."/>
            <person name="Kronenberg Z."/>
            <person name="Press M.O."/>
            <person name="Eacker S.M."/>
            <person name="Wilson-Rankin E.E."/>
            <person name="Purcell J."/>
            <person name="Lester P.J."/>
            <person name="Dearden P.K."/>
        </authorList>
    </citation>
    <scope>NUCLEOTIDE SEQUENCE</scope>
    <source>
        <strain evidence="1">Volc-1</strain>
    </source>
</reference>
<dbReference type="EMBL" id="JACSDY010000010">
    <property type="protein sequence ID" value="KAF7416712.1"/>
    <property type="molecule type" value="Genomic_DNA"/>
</dbReference>
<protein>
    <submittedName>
        <fullName evidence="1">Uncharacterized protein</fullName>
    </submittedName>
</protein>
<evidence type="ECO:0000313" key="1">
    <source>
        <dbReference type="EMBL" id="KAF7416712.1"/>
    </source>
</evidence>
<dbReference type="Proteomes" id="UP000600918">
    <property type="component" value="Unassembled WGS sequence"/>
</dbReference>
<proteinExistence type="predicted"/>
<evidence type="ECO:0000313" key="2">
    <source>
        <dbReference type="Proteomes" id="UP000600918"/>
    </source>
</evidence>
<sequence>MKTDVNRKIFGEILPWPLSFLTTRDELRFFIKPDTNRIRERSGLNLVNKCLNVYRKSEDADGRTRGMGWGGWEYTRRCQPDRICVETQTA</sequence>
<comment type="caution">
    <text evidence="1">The sequence shown here is derived from an EMBL/GenBank/DDBJ whole genome shotgun (WGS) entry which is preliminary data.</text>
</comment>